<protein>
    <recommendedName>
        <fullName evidence="3">LysM domain-containing protein</fullName>
    </recommendedName>
</protein>
<dbReference type="Proteomes" id="UP000693899">
    <property type="component" value="Segment"/>
</dbReference>
<accession>A0A8E4UY61</accession>
<sequence>MSVQYPEVEITKDNKDYRIPWTKARKTSSESTIHVVTEEDILANPPHIYHTLSTKYFGDNSYWELIYDANALFSPNIVVPGIKIKIPVLING</sequence>
<evidence type="ECO:0000313" key="2">
    <source>
        <dbReference type="Proteomes" id="UP000693899"/>
    </source>
</evidence>
<evidence type="ECO:0000313" key="1">
    <source>
        <dbReference type="EMBL" id="QQO97375.1"/>
    </source>
</evidence>
<dbReference type="EMBL" id="MT732450">
    <property type="protein sequence ID" value="QQO97375.1"/>
    <property type="molecule type" value="Genomic_DNA"/>
</dbReference>
<evidence type="ECO:0008006" key="3">
    <source>
        <dbReference type="Google" id="ProtNLM"/>
    </source>
</evidence>
<reference evidence="1" key="1">
    <citation type="submission" date="2020-07" db="EMBL/GenBank/DDBJ databases">
        <title>Highly diverse flavobacterial phages as mortality factor during North Sea spring blooms.</title>
        <authorList>
            <person name="Bartlau N."/>
            <person name="Wichels A."/>
            <person name="Krohne G."/>
            <person name="Adriaenssens E.M."/>
            <person name="Heins A."/>
            <person name="Fuchs B.M."/>
            <person name="Amann R."/>
            <person name="Moraru C."/>
        </authorList>
    </citation>
    <scope>NUCLEOTIDE SEQUENCE</scope>
</reference>
<keyword evidence="2" id="KW-1185">Reference proteome</keyword>
<gene>
    <name evidence="1" type="ORF">Colly1_88</name>
</gene>
<name>A0A8E4UY61_9CAUD</name>
<proteinExistence type="predicted"/>
<organism evidence="1 2">
    <name type="scientific">Maribacter phage Colly_1</name>
    <dbReference type="NCBI Taxonomy" id="2745691"/>
    <lineage>
        <taxon>Viruses</taxon>
        <taxon>Duplodnaviria</taxon>
        <taxon>Heunggongvirae</taxon>
        <taxon>Uroviricota</taxon>
        <taxon>Caudoviricetes</taxon>
        <taxon>Molycolviridae</taxon>
        <taxon>Mollyvirus</taxon>
        <taxon>Mollyvirus colly</taxon>
    </lineage>
</organism>